<accession>A0ABQ1GX06</accession>
<keyword evidence="2" id="KW-0521">NADP</keyword>
<evidence type="ECO:0000313" key="4">
    <source>
        <dbReference type="EMBL" id="GGA51674.1"/>
    </source>
</evidence>
<dbReference type="PANTHER" id="PTHR43618:SF8">
    <property type="entry name" value="7ALPHA-HYDROXYSTEROID DEHYDROGENASE"/>
    <property type="match status" value="1"/>
</dbReference>
<comment type="caution">
    <text evidence="4">The sequence shown here is derived from an EMBL/GenBank/DDBJ whole genome shotgun (WGS) entry which is preliminary data.</text>
</comment>
<protein>
    <submittedName>
        <fullName evidence="4">Uncharacterized protein</fullName>
    </submittedName>
</protein>
<comment type="similarity">
    <text evidence="1">Belongs to the short-chain dehydrogenases/reductases (SDR) family.</text>
</comment>
<dbReference type="InterPro" id="IPR036291">
    <property type="entry name" value="NAD(P)-bd_dom_sf"/>
</dbReference>
<dbReference type="EMBL" id="BMDW01000013">
    <property type="protein sequence ID" value="GGA51674.1"/>
    <property type="molecule type" value="Genomic_DNA"/>
</dbReference>
<evidence type="ECO:0000256" key="3">
    <source>
        <dbReference type="ARBA" id="ARBA00023002"/>
    </source>
</evidence>
<dbReference type="PANTHER" id="PTHR43618">
    <property type="entry name" value="7-ALPHA-HYDROXYSTEROID DEHYDROGENASE"/>
    <property type="match status" value="1"/>
</dbReference>
<evidence type="ECO:0000313" key="5">
    <source>
        <dbReference type="Proteomes" id="UP000618591"/>
    </source>
</evidence>
<proteinExistence type="inferred from homology"/>
<evidence type="ECO:0000256" key="1">
    <source>
        <dbReference type="ARBA" id="ARBA00006484"/>
    </source>
</evidence>
<dbReference type="Gene3D" id="3.40.50.720">
    <property type="entry name" value="NAD(P)-binding Rossmann-like Domain"/>
    <property type="match status" value="2"/>
</dbReference>
<sequence length="145" mass="15294">MTGGGSGLGKGIATAIAARGAAMHICGRRANLLEDAAKAIAPRLFPTEGAWRKLNPLPGMKFSATNDDTVPLGLFGAMAEFKNLIVLLLSDGCSYLTGQTVAIGGGRTRAQSAAFADRSDLTDWRWQDVREMIQASSARDKANRA</sequence>
<dbReference type="SUPFAM" id="SSF51735">
    <property type="entry name" value="NAD(P)-binding Rossmann-fold domains"/>
    <property type="match status" value="2"/>
</dbReference>
<dbReference type="Proteomes" id="UP000618591">
    <property type="component" value="Unassembled WGS sequence"/>
</dbReference>
<organism evidence="4 5">
    <name type="scientific">Sphingomonas psychrolutea</name>
    <dbReference type="NCBI Taxonomy" id="1259676"/>
    <lineage>
        <taxon>Bacteria</taxon>
        <taxon>Pseudomonadati</taxon>
        <taxon>Pseudomonadota</taxon>
        <taxon>Alphaproteobacteria</taxon>
        <taxon>Sphingomonadales</taxon>
        <taxon>Sphingomonadaceae</taxon>
        <taxon>Sphingomonas</taxon>
    </lineage>
</organism>
<reference evidence="5" key="1">
    <citation type="journal article" date="2019" name="Int. J. Syst. Evol. Microbiol.">
        <title>The Global Catalogue of Microorganisms (GCM) 10K type strain sequencing project: providing services to taxonomists for standard genome sequencing and annotation.</title>
        <authorList>
            <consortium name="The Broad Institute Genomics Platform"/>
            <consortium name="The Broad Institute Genome Sequencing Center for Infectious Disease"/>
            <person name="Wu L."/>
            <person name="Ma J."/>
        </authorList>
    </citation>
    <scope>NUCLEOTIDE SEQUENCE [LARGE SCALE GENOMIC DNA]</scope>
    <source>
        <strain evidence="5">CGMCC 1.10106</strain>
    </source>
</reference>
<keyword evidence="3" id="KW-0560">Oxidoreductase</keyword>
<dbReference type="InterPro" id="IPR052178">
    <property type="entry name" value="Sec_Metab_Biosynth_SDR"/>
</dbReference>
<keyword evidence="5" id="KW-1185">Reference proteome</keyword>
<gene>
    <name evidence="4" type="ORF">GCM10011395_22500</name>
</gene>
<evidence type="ECO:0000256" key="2">
    <source>
        <dbReference type="ARBA" id="ARBA00022857"/>
    </source>
</evidence>
<name>A0ABQ1GX06_9SPHN</name>